<evidence type="ECO:0000256" key="2">
    <source>
        <dbReference type="ARBA" id="ARBA00012438"/>
    </source>
</evidence>
<dbReference type="Gene3D" id="1.25.40.10">
    <property type="entry name" value="Tetratricopeptide repeat domain"/>
    <property type="match status" value="2"/>
</dbReference>
<organism evidence="14 15">
    <name type="scientific">Polaribacter porphyrae</name>
    <dbReference type="NCBI Taxonomy" id="1137780"/>
    <lineage>
        <taxon>Bacteria</taxon>
        <taxon>Pseudomonadati</taxon>
        <taxon>Bacteroidota</taxon>
        <taxon>Flavobacteriia</taxon>
        <taxon>Flavobacteriales</taxon>
        <taxon>Flavobacteriaceae</taxon>
    </lineage>
</organism>
<feature type="transmembrane region" description="Helical" evidence="11">
    <location>
        <begin position="399"/>
        <end position="418"/>
    </location>
</feature>
<feature type="coiled-coil region" evidence="10">
    <location>
        <begin position="357"/>
        <end position="391"/>
    </location>
</feature>
<dbReference type="SMART" id="SM00028">
    <property type="entry name" value="TPR"/>
    <property type="match status" value="4"/>
</dbReference>
<protein>
    <recommendedName>
        <fullName evidence="2">histidine kinase</fullName>
        <ecNumber evidence="2">2.7.13.3</ecNumber>
    </recommendedName>
</protein>
<dbReference type="Pfam" id="PF02518">
    <property type="entry name" value="HATPase_c"/>
    <property type="match status" value="1"/>
</dbReference>
<dbReference type="PROSITE" id="PS50005">
    <property type="entry name" value="TPR"/>
    <property type="match status" value="1"/>
</dbReference>
<keyword evidence="3" id="KW-0597">Phosphoprotein</keyword>
<evidence type="ECO:0000256" key="4">
    <source>
        <dbReference type="ARBA" id="ARBA00022679"/>
    </source>
</evidence>
<keyword evidence="7" id="KW-0067">ATP-binding</keyword>
<dbReference type="Proteomes" id="UP000238882">
    <property type="component" value="Unassembled WGS sequence"/>
</dbReference>
<evidence type="ECO:0000313" key="14">
    <source>
        <dbReference type="EMBL" id="PQJ80225.1"/>
    </source>
</evidence>
<dbReference type="SUPFAM" id="SSF55874">
    <property type="entry name" value="ATPase domain of HSP90 chaperone/DNA topoisomerase II/histidine kinase"/>
    <property type="match status" value="1"/>
</dbReference>
<evidence type="ECO:0000256" key="9">
    <source>
        <dbReference type="PROSITE-ProRule" id="PRU00339"/>
    </source>
</evidence>
<dbReference type="InterPro" id="IPR011712">
    <property type="entry name" value="Sig_transdc_His_kin_sub3_dim/P"/>
</dbReference>
<feature type="chain" id="PRO_5015783222" description="histidine kinase" evidence="12">
    <location>
        <begin position="20"/>
        <end position="640"/>
    </location>
</feature>
<sequence>MKKLFFLLLFLFVISTSFSQNNKEKILNLKSQLLKTDDDSLKAKIYGDLTWYYKEFSIDSSLKYGNKGLDLLKIIDLKPLLAQQYSDLAGVYLIKGDTKLSEEYYKKASSIRKDLKDTLGVAKINANLMAFYIKFNQPDSAMIYGLNAVKIFEQKGILNYSNIIKSNLASLNKDLRNYQKALNYNFEILDYALEIKDEKLTGNLYNNIASIYRLQKKFKKSIQYYKRAIELTKKNENFRTLSIALNGLARIYFKNNEVNKAIETSNEALKYKSFLNSEVEIAGLNYLLGEQYFELSQLKKSKAYLLRALPYFEKNIDKQKVAEIYYFLSIIYGVQGNKKKAIQYKVKKDSLSDSYFNEKNSKELVELEVKYQTEKKENQLLQTRTEKAETELSLAKTKIWAYILFGGLAISIVLFFAISQRRKRKNQEAIVAEKEKGFKAIIDAQEEERNKIARELHDGVVQQIGSVILKSRNLFSKQNLTENEDTKEVLESLENSNKDLRNISHQMMPRALKELGIIPALNDLLEGSLKLSNITYSLEHYNIDERLPEKIEVTIYRITQELINNIIKHSKASEVSVQLFNSNNTAILIVEDNGVGFSSKEDKKGIGLLNITSRLDMVNGNVNFEPSPKSGTLVTIKIPL</sequence>
<feature type="signal peptide" evidence="12">
    <location>
        <begin position="1"/>
        <end position="19"/>
    </location>
</feature>
<evidence type="ECO:0000256" key="12">
    <source>
        <dbReference type="SAM" id="SignalP"/>
    </source>
</evidence>
<keyword evidence="15" id="KW-1185">Reference proteome</keyword>
<dbReference type="OrthoDB" id="9778366at2"/>
<keyword evidence="8" id="KW-0902">Two-component regulatory system</keyword>
<keyword evidence="5" id="KW-0547">Nucleotide-binding</keyword>
<dbReference type="PROSITE" id="PS50109">
    <property type="entry name" value="HIS_KIN"/>
    <property type="match status" value="1"/>
</dbReference>
<dbReference type="InterPro" id="IPR019734">
    <property type="entry name" value="TPR_rpt"/>
</dbReference>
<comment type="caution">
    <text evidence="14">The sequence shown here is derived from an EMBL/GenBank/DDBJ whole genome shotgun (WGS) entry which is preliminary data.</text>
</comment>
<dbReference type="Gene3D" id="1.20.5.1930">
    <property type="match status" value="1"/>
</dbReference>
<evidence type="ECO:0000259" key="13">
    <source>
        <dbReference type="PROSITE" id="PS50109"/>
    </source>
</evidence>
<evidence type="ECO:0000256" key="10">
    <source>
        <dbReference type="SAM" id="Coils"/>
    </source>
</evidence>
<evidence type="ECO:0000256" key="11">
    <source>
        <dbReference type="SAM" id="Phobius"/>
    </source>
</evidence>
<dbReference type="Pfam" id="PF13424">
    <property type="entry name" value="TPR_12"/>
    <property type="match status" value="1"/>
</dbReference>
<dbReference type="EMBL" id="MSCN01000001">
    <property type="protein sequence ID" value="PQJ80225.1"/>
    <property type="molecule type" value="Genomic_DNA"/>
</dbReference>
<dbReference type="SUPFAM" id="SSF48452">
    <property type="entry name" value="TPR-like"/>
    <property type="match status" value="2"/>
</dbReference>
<dbReference type="GO" id="GO:0046983">
    <property type="term" value="F:protein dimerization activity"/>
    <property type="evidence" value="ECO:0007669"/>
    <property type="project" value="InterPro"/>
</dbReference>
<proteinExistence type="predicted"/>
<dbReference type="InterPro" id="IPR003594">
    <property type="entry name" value="HATPase_dom"/>
</dbReference>
<dbReference type="InterPro" id="IPR050482">
    <property type="entry name" value="Sensor_HK_TwoCompSys"/>
</dbReference>
<keyword evidence="6" id="KW-0418">Kinase</keyword>
<name>A0A2S7WRL0_9FLAO</name>
<keyword evidence="12" id="KW-0732">Signal</keyword>
<dbReference type="EC" id="2.7.13.3" evidence="2"/>
<evidence type="ECO:0000256" key="6">
    <source>
        <dbReference type="ARBA" id="ARBA00022777"/>
    </source>
</evidence>
<dbReference type="Pfam" id="PF13181">
    <property type="entry name" value="TPR_8"/>
    <property type="match status" value="1"/>
</dbReference>
<reference evidence="14 15" key="1">
    <citation type="submission" date="2016-12" db="EMBL/GenBank/DDBJ databases">
        <title>Trade-off between light-utilization and light-protection in marine flavobacteria.</title>
        <authorList>
            <person name="Kumagai Y."/>
            <person name="Yoshizawa S."/>
            <person name="Kogure K."/>
            <person name="Iwasaki W."/>
        </authorList>
    </citation>
    <scope>NUCLEOTIDE SEQUENCE [LARGE SCALE GENOMIC DNA]</scope>
    <source>
        <strain evidence="14 15">NBRC 108759</strain>
    </source>
</reference>
<evidence type="ECO:0000313" key="15">
    <source>
        <dbReference type="Proteomes" id="UP000238882"/>
    </source>
</evidence>
<evidence type="ECO:0000256" key="3">
    <source>
        <dbReference type="ARBA" id="ARBA00022553"/>
    </source>
</evidence>
<evidence type="ECO:0000256" key="8">
    <source>
        <dbReference type="ARBA" id="ARBA00023012"/>
    </source>
</evidence>
<feature type="repeat" description="TPR" evidence="9">
    <location>
        <begin position="202"/>
        <end position="235"/>
    </location>
</feature>
<dbReference type="PANTHER" id="PTHR24421">
    <property type="entry name" value="NITRATE/NITRITE SENSOR PROTEIN NARX-RELATED"/>
    <property type="match status" value="1"/>
</dbReference>
<dbReference type="AlphaFoldDB" id="A0A2S7WRL0"/>
<dbReference type="GO" id="GO:0016020">
    <property type="term" value="C:membrane"/>
    <property type="evidence" value="ECO:0007669"/>
    <property type="project" value="InterPro"/>
</dbReference>
<dbReference type="CDD" id="cd16917">
    <property type="entry name" value="HATPase_UhpB-NarQ-NarX-like"/>
    <property type="match status" value="1"/>
</dbReference>
<dbReference type="GO" id="GO:0000155">
    <property type="term" value="F:phosphorelay sensor kinase activity"/>
    <property type="evidence" value="ECO:0007669"/>
    <property type="project" value="InterPro"/>
</dbReference>
<keyword evidence="11" id="KW-1133">Transmembrane helix</keyword>
<evidence type="ECO:0000256" key="1">
    <source>
        <dbReference type="ARBA" id="ARBA00000085"/>
    </source>
</evidence>
<dbReference type="PANTHER" id="PTHR24421:SF10">
    <property type="entry name" value="NITRATE_NITRITE SENSOR PROTEIN NARQ"/>
    <property type="match status" value="1"/>
</dbReference>
<dbReference type="Pfam" id="PF07730">
    <property type="entry name" value="HisKA_3"/>
    <property type="match status" value="1"/>
</dbReference>
<keyword evidence="9" id="KW-0802">TPR repeat</keyword>
<evidence type="ECO:0000256" key="7">
    <source>
        <dbReference type="ARBA" id="ARBA00022840"/>
    </source>
</evidence>
<keyword evidence="11" id="KW-0812">Transmembrane</keyword>
<evidence type="ECO:0000256" key="5">
    <source>
        <dbReference type="ARBA" id="ARBA00022741"/>
    </source>
</evidence>
<keyword evidence="10" id="KW-0175">Coiled coil</keyword>
<keyword evidence="4" id="KW-0808">Transferase</keyword>
<dbReference type="GO" id="GO:0005524">
    <property type="term" value="F:ATP binding"/>
    <property type="evidence" value="ECO:0007669"/>
    <property type="project" value="UniProtKB-KW"/>
</dbReference>
<feature type="domain" description="Histidine kinase" evidence="13">
    <location>
        <begin position="451"/>
        <end position="640"/>
    </location>
</feature>
<dbReference type="InterPro" id="IPR005467">
    <property type="entry name" value="His_kinase_dom"/>
</dbReference>
<dbReference type="InterPro" id="IPR036890">
    <property type="entry name" value="HATPase_C_sf"/>
</dbReference>
<accession>A0A2S7WRL0</accession>
<comment type="catalytic activity">
    <reaction evidence="1">
        <text>ATP + protein L-histidine = ADP + protein N-phospho-L-histidine.</text>
        <dbReference type="EC" id="2.7.13.3"/>
    </reaction>
</comment>
<dbReference type="RefSeq" id="WP_105016821.1">
    <property type="nucleotide sequence ID" value="NZ_MSCN01000001.1"/>
</dbReference>
<gene>
    <name evidence="14" type="ORF">BTO18_14030</name>
</gene>
<dbReference type="Gene3D" id="3.30.565.10">
    <property type="entry name" value="Histidine kinase-like ATPase, C-terminal domain"/>
    <property type="match status" value="1"/>
</dbReference>
<keyword evidence="11" id="KW-0472">Membrane</keyword>
<dbReference type="SMART" id="SM00387">
    <property type="entry name" value="HATPase_c"/>
    <property type="match status" value="1"/>
</dbReference>
<dbReference type="InterPro" id="IPR011990">
    <property type="entry name" value="TPR-like_helical_dom_sf"/>
</dbReference>